<proteinExistence type="predicted"/>
<feature type="region of interest" description="Disordered" evidence="1">
    <location>
        <begin position="163"/>
        <end position="187"/>
    </location>
</feature>
<accession>A0ABR1J3X7</accession>
<feature type="compositionally biased region" description="Polar residues" evidence="1">
    <location>
        <begin position="94"/>
        <end position="109"/>
    </location>
</feature>
<evidence type="ECO:0000313" key="3">
    <source>
        <dbReference type="EMBL" id="KAK7446666.1"/>
    </source>
</evidence>
<keyword evidence="2" id="KW-1133">Transmembrane helix</keyword>
<keyword evidence="2" id="KW-0812">Transmembrane</keyword>
<feature type="region of interest" description="Disordered" evidence="1">
    <location>
        <begin position="84"/>
        <end position="109"/>
    </location>
</feature>
<feature type="transmembrane region" description="Helical" evidence="2">
    <location>
        <begin position="15"/>
        <end position="38"/>
    </location>
</feature>
<dbReference type="EMBL" id="JBANRG010000043">
    <property type="protein sequence ID" value="KAK7446666.1"/>
    <property type="molecule type" value="Genomic_DNA"/>
</dbReference>
<sequence>MYRFSFCRFWSNKRAVIGTFTSLGLVVITAIILVLFWVSRRRKRSTSKVEPVDPLESGTAQPPNRTLVRPFSLKYEAPATDLLNIKSSQRRSNHQLSSNPIQFEDSNPTTRQVRLQEEADDLKQRIWELQHSLNSSNDGMHGMQLIMAGLVERIQLLESQSNSDWARGLTDEPPPEYRTIYRSNSGR</sequence>
<evidence type="ECO:0000313" key="4">
    <source>
        <dbReference type="Proteomes" id="UP001498398"/>
    </source>
</evidence>
<keyword evidence="4" id="KW-1185">Reference proteome</keyword>
<keyword evidence="2" id="KW-0472">Membrane</keyword>
<dbReference type="Proteomes" id="UP001498398">
    <property type="component" value="Unassembled WGS sequence"/>
</dbReference>
<reference evidence="3 4" key="1">
    <citation type="submission" date="2024-01" db="EMBL/GenBank/DDBJ databases">
        <title>A draft genome for the cacao thread blight pathogen Marasmiellus scandens.</title>
        <authorList>
            <person name="Baruah I.K."/>
            <person name="Leung J."/>
            <person name="Bukari Y."/>
            <person name="Amoako-Attah I."/>
            <person name="Meinhardt L.W."/>
            <person name="Bailey B.A."/>
            <person name="Cohen S.P."/>
        </authorList>
    </citation>
    <scope>NUCLEOTIDE SEQUENCE [LARGE SCALE GENOMIC DNA]</scope>
    <source>
        <strain evidence="3 4">GH-19</strain>
    </source>
</reference>
<evidence type="ECO:0000256" key="1">
    <source>
        <dbReference type="SAM" id="MobiDB-lite"/>
    </source>
</evidence>
<protein>
    <submittedName>
        <fullName evidence="3">Uncharacterized protein</fullName>
    </submittedName>
</protein>
<evidence type="ECO:0000256" key="2">
    <source>
        <dbReference type="SAM" id="Phobius"/>
    </source>
</evidence>
<gene>
    <name evidence="3" type="ORF">VKT23_014361</name>
</gene>
<name>A0ABR1J3X7_9AGAR</name>
<organism evidence="3 4">
    <name type="scientific">Marasmiellus scandens</name>
    <dbReference type="NCBI Taxonomy" id="2682957"/>
    <lineage>
        <taxon>Eukaryota</taxon>
        <taxon>Fungi</taxon>
        <taxon>Dikarya</taxon>
        <taxon>Basidiomycota</taxon>
        <taxon>Agaricomycotina</taxon>
        <taxon>Agaricomycetes</taxon>
        <taxon>Agaricomycetidae</taxon>
        <taxon>Agaricales</taxon>
        <taxon>Marasmiineae</taxon>
        <taxon>Omphalotaceae</taxon>
        <taxon>Marasmiellus</taxon>
    </lineage>
</organism>
<comment type="caution">
    <text evidence="3">The sequence shown here is derived from an EMBL/GenBank/DDBJ whole genome shotgun (WGS) entry which is preliminary data.</text>
</comment>